<dbReference type="PANTHER" id="PTHR42039">
    <property type="entry name" value="PUTATIVE (AFU_ORTHOLOGUE AFUA_3G02940)-RELATED"/>
    <property type="match status" value="1"/>
</dbReference>
<comment type="caution">
    <text evidence="3">The sequence shown here is derived from an EMBL/GenBank/DDBJ whole genome shotgun (WGS) entry which is preliminary data.</text>
</comment>
<proteinExistence type="predicted"/>
<name>A0ABR3Y8I7_9EURO</name>
<feature type="region of interest" description="Disordered" evidence="1">
    <location>
        <begin position="81"/>
        <end position="110"/>
    </location>
</feature>
<sequence length="324" mass="34128">MQLKNSLLLLTAVSAGSAMGRLHGHERRHAQLHEKRDVGDWVYAEIDGVWQSWKNNWSGSPTTAAAAVSSAAPTAAASTTAEATPVVTSSPSASASSSSSSSSSNTEWHSTPADGVFSWEGFGQRTTQSGNGVEYKGNVGSPYGSNIQEISEADAPNYKYVVRFVGDNTDPWTVGIWNKIGPDGQMTGWYGNAVKQFTLQPGEVKFVAFDEDSQGGWGAAQGNELPKDQYGGYACTWGEFDFGSSANNGFSGWDVSAIQAEAANLTVQGMQICEATGTGCSAIADALSEVIAAYTYALKEVNGLGGNKPAGPVRLNTILNWSKN</sequence>
<evidence type="ECO:0008006" key="5">
    <source>
        <dbReference type="Google" id="ProtNLM"/>
    </source>
</evidence>
<protein>
    <recommendedName>
        <fullName evidence="5">Allergen Asp f 4</fullName>
    </recommendedName>
</protein>
<reference evidence="3 4" key="1">
    <citation type="journal article" date="2024" name="IMA Fungus">
        <title>IMA Genome - F19 : A genome assembly and annotation guide to empower mycologists, including annotated draft genome sequences of Ceratocystis pirilliformis, Diaporthe australafricana, Fusarium ophioides, Paecilomyces lecythidis, and Sporothrix stenoceras.</title>
        <authorList>
            <person name="Aylward J."/>
            <person name="Wilson A.M."/>
            <person name="Visagie C.M."/>
            <person name="Spraker J."/>
            <person name="Barnes I."/>
            <person name="Buitendag C."/>
            <person name="Ceriani C."/>
            <person name="Del Mar Angel L."/>
            <person name="du Plessis D."/>
            <person name="Fuchs T."/>
            <person name="Gasser K."/>
            <person name="Kramer D."/>
            <person name="Li W."/>
            <person name="Munsamy K."/>
            <person name="Piso A."/>
            <person name="Price J.L."/>
            <person name="Sonnekus B."/>
            <person name="Thomas C."/>
            <person name="van der Nest A."/>
            <person name="van Dijk A."/>
            <person name="van Heerden A."/>
            <person name="van Vuuren N."/>
            <person name="Yilmaz N."/>
            <person name="Duong T.A."/>
            <person name="van der Merwe N.A."/>
            <person name="Wingfield M.J."/>
            <person name="Wingfield B.D."/>
        </authorList>
    </citation>
    <scope>NUCLEOTIDE SEQUENCE [LARGE SCALE GENOMIC DNA]</scope>
    <source>
        <strain evidence="3 4">CMW 18167</strain>
    </source>
</reference>
<evidence type="ECO:0000256" key="1">
    <source>
        <dbReference type="SAM" id="MobiDB-lite"/>
    </source>
</evidence>
<dbReference type="InterPro" id="IPR038903">
    <property type="entry name" value="Allergen_Asp_f_4"/>
</dbReference>
<feature type="chain" id="PRO_5047090355" description="Allergen Asp f 4" evidence="2">
    <location>
        <begin position="19"/>
        <end position="324"/>
    </location>
</feature>
<feature type="signal peptide" evidence="2">
    <location>
        <begin position="1"/>
        <end position="18"/>
    </location>
</feature>
<dbReference type="Pfam" id="PF25312">
    <property type="entry name" value="Allergen_Asp_f_4"/>
    <property type="match status" value="1"/>
</dbReference>
<organism evidence="3 4">
    <name type="scientific">Paecilomyces lecythidis</name>
    <dbReference type="NCBI Taxonomy" id="3004212"/>
    <lineage>
        <taxon>Eukaryota</taxon>
        <taxon>Fungi</taxon>
        <taxon>Dikarya</taxon>
        <taxon>Ascomycota</taxon>
        <taxon>Pezizomycotina</taxon>
        <taxon>Eurotiomycetes</taxon>
        <taxon>Eurotiomycetidae</taxon>
        <taxon>Eurotiales</taxon>
        <taxon>Thermoascaceae</taxon>
        <taxon>Paecilomyces</taxon>
    </lineage>
</organism>
<evidence type="ECO:0000313" key="3">
    <source>
        <dbReference type="EMBL" id="KAL1884618.1"/>
    </source>
</evidence>
<gene>
    <name evidence="3" type="ORF">Plec18167_002209</name>
</gene>
<dbReference type="PANTHER" id="PTHR42039:SF2">
    <property type="entry name" value="ALLERGEN ASP F4 (AFU_ORTHOLOGUE AFUA_2G03830)-RELATED"/>
    <property type="match status" value="1"/>
</dbReference>
<keyword evidence="4" id="KW-1185">Reference proteome</keyword>
<dbReference type="EMBL" id="JAVDPF010000004">
    <property type="protein sequence ID" value="KAL1884618.1"/>
    <property type="molecule type" value="Genomic_DNA"/>
</dbReference>
<accession>A0ABR3Y8I7</accession>
<evidence type="ECO:0000313" key="4">
    <source>
        <dbReference type="Proteomes" id="UP001583193"/>
    </source>
</evidence>
<dbReference type="Proteomes" id="UP001583193">
    <property type="component" value="Unassembled WGS sequence"/>
</dbReference>
<evidence type="ECO:0000256" key="2">
    <source>
        <dbReference type="SAM" id="SignalP"/>
    </source>
</evidence>
<feature type="compositionally biased region" description="Low complexity" evidence="1">
    <location>
        <begin position="81"/>
        <end position="104"/>
    </location>
</feature>
<keyword evidence="2" id="KW-0732">Signal</keyword>